<proteinExistence type="predicted"/>
<comment type="caution">
    <text evidence="1">The sequence shown here is derived from an EMBL/GenBank/DDBJ whole genome shotgun (WGS) entry which is preliminary data.</text>
</comment>
<dbReference type="Proteomes" id="UP000059074">
    <property type="component" value="Unassembled WGS sequence"/>
</dbReference>
<gene>
    <name evidence="1" type="ORF">APY04_2803</name>
</gene>
<evidence type="ECO:0000313" key="2">
    <source>
        <dbReference type="Proteomes" id="UP000059074"/>
    </source>
</evidence>
<dbReference type="EMBL" id="LMTR01000079">
    <property type="protein sequence ID" value="KWT65451.1"/>
    <property type="molecule type" value="Genomic_DNA"/>
</dbReference>
<reference evidence="1 2" key="1">
    <citation type="submission" date="2015-10" db="EMBL/GenBank/DDBJ databases">
        <title>Transcriptomic analysis of a linuron degrading triple-species bacterial consortium.</title>
        <authorList>
            <person name="Albers P."/>
        </authorList>
    </citation>
    <scope>NUCLEOTIDE SEQUENCE [LARGE SCALE GENOMIC DNA]</scope>
    <source>
        <strain evidence="1 2">WDL6</strain>
    </source>
</reference>
<protein>
    <submittedName>
        <fullName evidence="1">Uncharacterized protein</fullName>
    </submittedName>
</protein>
<dbReference type="AlphaFoldDB" id="A0A109BB07"/>
<accession>A0A109BB07</accession>
<evidence type="ECO:0000313" key="1">
    <source>
        <dbReference type="EMBL" id="KWT65451.1"/>
    </source>
</evidence>
<sequence>MSLPIAVHVASKGVHNFDGSVSIPITFALLSELKSLHDDPDTAIQALLMR</sequence>
<organism evidence="1 2">
    <name type="scientific">Hyphomicrobium sulfonivorans</name>
    <dbReference type="NCBI Taxonomy" id="121290"/>
    <lineage>
        <taxon>Bacteria</taxon>
        <taxon>Pseudomonadati</taxon>
        <taxon>Pseudomonadota</taxon>
        <taxon>Alphaproteobacteria</taxon>
        <taxon>Hyphomicrobiales</taxon>
        <taxon>Hyphomicrobiaceae</taxon>
        <taxon>Hyphomicrobium</taxon>
    </lineage>
</organism>
<keyword evidence="2" id="KW-1185">Reference proteome</keyword>
<dbReference type="PATRIC" id="fig|121290.4.peg.174"/>
<name>A0A109BB07_HYPSL</name>